<dbReference type="InterPro" id="IPR000524">
    <property type="entry name" value="Tscrpt_reg_HTH_GntR"/>
</dbReference>
<evidence type="ECO:0000259" key="4">
    <source>
        <dbReference type="PROSITE" id="PS50949"/>
    </source>
</evidence>
<proteinExistence type="predicted"/>
<dbReference type="CDD" id="cd07377">
    <property type="entry name" value="WHTH_GntR"/>
    <property type="match status" value="1"/>
</dbReference>
<evidence type="ECO:0000313" key="6">
    <source>
        <dbReference type="Proteomes" id="UP000199516"/>
    </source>
</evidence>
<keyword evidence="3" id="KW-0804">Transcription</keyword>
<dbReference type="Proteomes" id="UP000199516">
    <property type="component" value="Unassembled WGS sequence"/>
</dbReference>
<dbReference type="SUPFAM" id="SSF48008">
    <property type="entry name" value="GntR ligand-binding domain-like"/>
    <property type="match status" value="1"/>
</dbReference>
<dbReference type="PANTHER" id="PTHR43537:SF5">
    <property type="entry name" value="UXU OPERON TRANSCRIPTIONAL REGULATOR"/>
    <property type="match status" value="1"/>
</dbReference>
<name>A0A1I2DP50_9BACI</name>
<dbReference type="Gene3D" id="1.20.120.530">
    <property type="entry name" value="GntR ligand-binding domain-like"/>
    <property type="match status" value="1"/>
</dbReference>
<feature type="domain" description="HTH gntR-type" evidence="4">
    <location>
        <begin position="9"/>
        <end position="77"/>
    </location>
</feature>
<evidence type="ECO:0000256" key="2">
    <source>
        <dbReference type="ARBA" id="ARBA00023125"/>
    </source>
</evidence>
<gene>
    <name evidence="5" type="ORF">SAMN05192532_104192</name>
</gene>
<keyword evidence="1" id="KW-0805">Transcription regulation</keyword>
<dbReference type="AlphaFoldDB" id="A0A1I2DP50"/>
<dbReference type="Pfam" id="PF00392">
    <property type="entry name" value="GntR"/>
    <property type="match status" value="1"/>
</dbReference>
<dbReference type="SMART" id="SM00345">
    <property type="entry name" value="HTH_GNTR"/>
    <property type="match status" value="1"/>
</dbReference>
<keyword evidence="6" id="KW-1185">Reference proteome</keyword>
<keyword evidence="2" id="KW-0238">DNA-binding</keyword>
<dbReference type="InterPro" id="IPR036390">
    <property type="entry name" value="WH_DNA-bd_sf"/>
</dbReference>
<evidence type="ECO:0000256" key="1">
    <source>
        <dbReference type="ARBA" id="ARBA00023015"/>
    </source>
</evidence>
<dbReference type="GO" id="GO:0003700">
    <property type="term" value="F:DNA-binding transcription factor activity"/>
    <property type="evidence" value="ECO:0007669"/>
    <property type="project" value="InterPro"/>
</dbReference>
<dbReference type="Pfam" id="PF07729">
    <property type="entry name" value="FCD"/>
    <property type="match status" value="1"/>
</dbReference>
<dbReference type="SUPFAM" id="SSF46785">
    <property type="entry name" value="Winged helix' DNA-binding domain"/>
    <property type="match status" value="1"/>
</dbReference>
<dbReference type="InterPro" id="IPR036388">
    <property type="entry name" value="WH-like_DNA-bd_sf"/>
</dbReference>
<dbReference type="SMART" id="SM00895">
    <property type="entry name" value="FCD"/>
    <property type="match status" value="1"/>
</dbReference>
<evidence type="ECO:0000256" key="3">
    <source>
        <dbReference type="ARBA" id="ARBA00023163"/>
    </source>
</evidence>
<protein>
    <submittedName>
        <fullName evidence="5">Transcriptional regulator, GntR family</fullName>
    </submittedName>
</protein>
<reference evidence="5 6" key="1">
    <citation type="submission" date="2016-10" db="EMBL/GenBank/DDBJ databases">
        <authorList>
            <person name="de Groot N.N."/>
        </authorList>
    </citation>
    <scope>NUCLEOTIDE SEQUENCE [LARGE SCALE GENOMIC DNA]</scope>
    <source>
        <strain evidence="5 6">DSM 23995</strain>
    </source>
</reference>
<dbReference type="GO" id="GO:0003677">
    <property type="term" value="F:DNA binding"/>
    <property type="evidence" value="ECO:0007669"/>
    <property type="project" value="UniProtKB-KW"/>
</dbReference>
<dbReference type="InterPro" id="IPR011711">
    <property type="entry name" value="GntR_C"/>
</dbReference>
<dbReference type="PROSITE" id="PS50949">
    <property type="entry name" value="HTH_GNTR"/>
    <property type="match status" value="1"/>
</dbReference>
<dbReference type="EMBL" id="FONT01000004">
    <property type="protein sequence ID" value="SFE82111.1"/>
    <property type="molecule type" value="Genomic_DNA"/>
</dbReference>
<dbReference type="STRING" id="930128.SAMN05192532_104192"/>
<dbReference type="InterPro" id="IPR008920">
    <property type="entry name" value="TF_FadR/GntR_C"/>
</dbReference>
<dbReference type="PANTHER" id="PTHR43537">
    <property type="entry name" value="TRANSCRIPTIONAL REGULATOR, GNTR FAMILY"/>
    <property type="match status" value="1"/>
</dbReference>
<dbReference type="RefSeq" id="WP_091661458.1">
    <property type="nucleotide sequence ID" value="NZ_FONT01000004.1"/>
</dbReference>
<organism evidence="5 6">
    <name type="scientific">Alteribacillus iranensis</name>
    <dbReference type="NCBI Taxonomy" id="930128"/>
    <lineage>
        <taxon>Bacteria</taxon>
        <taxon>Bacillati</taxon>
        <taxon>Bacillota</taxon>
        <taxon>Bacilli</taxon>
        <taxon>Bacillales</taxon>
        <taxon>Bacillaceae</taxon>
        <taxon>Alteribacillus</taxon>
    </lineage>
</organism>
<dbReference type="PRINTS" id="PR00035">
    <property type="entry name" value="HTHGNTR"/>
</dbReference>
<dbReference type="Gene3D" id="1.10.10.10">
    <property type="entry name" value="Winged helix-like DNA-binding domain superfamily/Winged helix DNA-binding domain"/>
    <property type="match status" value="1"/>
</dbReference>
<sequence length="237" mass="26784">MSTKQIKSKKISELVREEIEHMIKSGEVQPGDKLASVIQLADEFQVSRSAVREALSALRAVGAVTIKQGEGTFVNPYDFSAVFDPSERIISKKEILELLEVRKIMEVGAAELAAEKRTESQLEAMQEALQHMKAASTRADIGETADMAFHLAVVKGAHNHIITDMMTKLSDTLKRTIFESRKVWLFSESQTLEQLYDEHEAIYQAIKNKNRTEARQTMLRHLSSVEAIIRREENREG</sequence>
<accession>A0A1I2DP50</accession>
<dbReference type="OrthoDB" id="9782299at2"/>
<evidence type="ECO:0000313" key="5">
    <source>
        <dbReference type="EMBL" id="SFE82111.1"/>
    </source>
</evidence>